<feature type="domain" description="HTH asnC-type" evidence="4">
    <location>
        <begin position="14"/>
        <end position="75"/>
    </location>
</feature>
<dbReference type="SUPFAM" id="SSF54909">
    <property type="entry name" value="Dimeric alpha+beta barrel"/>
    <property type="match status" value="1"/>
</dbReference>
<dbReference type="InterPro" id="IPR036390">
    <property type="entry name" value="WH_DNA-bd_sf"/>
</dbReference>
<sequence length="163" mass="18613">MKVNISRRKERSPMDKLDRKILNIIQEDGRASIKSIAEKCFISAPSASVRLQHLEEHGFINGYTANVNYEKLGYLIKAFVRLDVSYKELPRFVEFVSKVPNVVECNYITGDAAVQLKVFYKNMTELNRFNASLKEFGNTHTTVAFTTNIGPRPLKLPDEDEPD</sequence>
<dbReference type="InterPro" id="IPR036388">
    <property type="entry name" value="WH-like_DNA-bd_sf"/>
</dbReference>
<dbReference type="GO" id="GO:0043200">
    <property type="term" value="P:response to amino acid"/>
    <property type="evidence" value="ECO:0007669"/>
    <property type="project" value="TreeGrafter"/>
</dbReference>
<evidence type="ECO:0000313" key="6">
    <source>
        <dbReference type="Proteomes" id="UP000051010"/>
    </source>
</evidence>
<comment type="caution">
    <text evidence="5">The sequence shown here is derived from an EMBL/GenBank/DDBJ whole genome shotgun (WGS) entry which is preliminary data.</text>
</comment>
<dbReference type="SUPFAM" id="SSF46785">
    <property type="entry name" value="Winged helix' DNA-binding domain"/>
    <property type="match status" value="1"/>
</dbReference>
<dbReference type="PROSITE" id="PS50956">
    <property type="entry name" value="HTH_ASNC_2"/>
    <property type="match status" value="1"/>
</dbReference>
<dbReference type="EMBL" id="AZFZ01000011">
    <property type="protein sequence ID" value="KRM44629.1"/>
    <property type="molecule type" value="Genomic_DNA"/>
</dbReference>
<protein>
    <submittedName>
        <fullName evidence="5">Transcriptional regulator, AsnC family</fullName>
    </submittedName>
</protein>
<keyword evidence="3" id="KW-0804">Transcription</keyword>
<gene>
    <name evidence="5" type="ORF">FD47_GL000268</name>
</gene>
<dbReference type="PANTHER" id="PTHR30154:SF53">
    <property type="entry name" value="HTH-TYPE TRANSCRIPTIONAL REGULATOR LRPC"/>
    <property type="match status" value="1"/>
</dbReference>
<dbReference type="GO" id="GO:0043565">
    <property type="term" value="F:sequence-specific DNA binding"/>
    <property type="evidence" value="ECO:0007669"/>
    <property type="project" value="InterPro"/>
</dbReference>
<keyword evidence="2" id="KW-0238">DNA-binding</keyword>
<keyword evidence="1" id="KW-0805">Transcription regulation</keyword>
<dbReference type="PATRIC" id="fig|1423786.4.peg.273"/>
<accession>A0A0R1YRX8</accession>
<evidence type="ECO:0000259" key="4">
    <source>
        <dbReference type="PROSITE" id="PS50956"/>
    </source>
</evidence>
<dbReference type="GO" id="GO:0005829">
    <property type="term" value="C:cytosol"/>
    <property type="evidence" value="ECO:0007669"/>
    <property type="project" value="TreeGrafter"/>
</dbReference>
<dbReference type="InterPro" id="IPR011008">
    <property type="entry name" value="Dimeric_a/b-barrel"/>
</dbReference>
<evidence type="ECO:0000313" key="5">
    <source>
        <dbReference type="EMBL" id="KRM44629.1"/>
    </source>
</evidence>
<dbReference type="PRINTS" id="PR00033">
    <property type="entry name" value="HTHASNC"/>
</dbReference>
<dbReference type="Pfam" id="PF01037">
    <property type="entry name" value="AsnC_trans_reg"/>
    <property type="match status" value="1"/>
</dbReference>
<evidence type="ECO:0000256" key="3">
    <source>
        <dbReference type="ARBA" id="ARBA00023163"/>
    </source>
</evidence>
<evidence type="ECO:0000256" key="2">
    <source>
        <dbReference type="ARBA" id="ARBA00023125"/>
    </source>
</evidence>
<dbReference type="InterPro" id="IPR019887">
    <property type="entry name" value="Tscrpt_reg_AsnC/Lrp_C"/>
</dbReference>
<dbReference type="InterPro" id="IPR019888">
    <property type="entry name" value="Tscrpt_reg_AsnC-like"/>
</dbReference>
<dbReference type="InterPro" id="IPR000485">
    <property type="entry name" value="AsnC-type_HTH_dom"/>
</dbReference>
<reference evidence="5 6" key="1">
    <citation type="journal article" date="2015" name="Genome Announc.">
        <title>Expanding the biotechnology potential of lactobacilli through comparative genomics of 213 strains and associated genera.</title>
        <authorList>
            <person name="Sun Z."/>
            <person name="Harris H.M."/>
            <person name="McCann A."/>
            <person name="Guo C."/>
            <person name="Argimon S."/>
            <person name="Zhang W."/>
            <person name="Yang X."/>
            <person name="Jeffery I.B."/>
            <person name="Cooney J.C."/>
            <person name="Kagawa T.F."/>
            <person name="Liu W."/>
            <person name="Song Y."/>
            <person name="Salvetti E."/>
            <person name="Wrobel A."/>
            <person name="Rasinkangas P."/>
            <person name="Parkhill J."/>
            <person name="Rea M.C."/>
            <person name="O'Sullivan O."/>
            <person name="Ritari J."/>
            <person name="Douillard F.P."/>
            <person name="Paul Ross R."/>
            <person name="Yang R."/>
            <person name="Briner A.E."/>
            <person name="Felis G.E."/>
            <person name="de Vos W.M."/>
            <person name="Barrangou R."/>
            <person name="Klaenhammer T.R."/>
            <person name="Caufield P.W."/>
            <person name="Cui Y."/>
            <person name="Zhang H."/>
            <person name="O'Toole P.W."/>
        </authorList>
    </citation>
    <scope>NUCLEOTIDE SEQUENCE [LARGE SCALE GENOMIC DNA]</scope>
    <source>
        <strain evidence="5 6">DSM 18390</strain>
    </source>
</reference>
<organism evidence="5 6">
    <name type="scientific">Lentilactobacillus parafarraginis DSM 18390 = JCM 14109</name>
    <dbReference type="NCBI Taxonomy" id="1423786"/>
    <lineage>
        <taxon>Bacteria</taxon>
        <taxon>Bacillati</taxon>
        <taxon>Bacillota</taxon>
        <taxon>Bacilli</taxon>
        <taxon>Lactobacillales</taxon>
        <taxon>Lactobacillaceae</taxon>
        <taxon>Lentilactobacillus</taxon>
    </lineage>
</organism>
<dbReference type="Pfam" id="PF13412">
    <property type="entry name" value="HTH_24"/>
    <property type="match status" value="1"/>
</dbReference>
<proteinExistence type="predicted"/>
<name>A0A0R1YRX8_9LACO</name>
<evidence type="ECO:0000256" key="1">
    <source>
        <dbReference type="ARBA" id="ARBA00023015"/>
    </source>
</evidence>
<dbReference type="SMART" id="SM00344">
    <property type="entry name" value="HTH_ASNC"/>
    <property type="match status" value="1"/>
</dbReference>
<dbReference type="Gene3D" id="1.10.10.10">
    <property type="entry name" value="Winged helix-like DNA-binding domain superfamily/Winged helix DNA-binding domain"/>
    <property type="match status" value="1"/>
</dbReference>
<dbReference type="PANTHER" id="PTHR30154">
    <property type="entry name" value="LEUCINE-RESPONSIVE REGULATORY PROTEIN"/>
    <property type="match status" value="1"/>
</dbReference>
<dbReference type="Proteomes" id="UP000051010">
    <property type="component" value="Unassembled WGS sequence"/>
</dbReference>
<dbReference type="AlphaFoldDB" id="A0A0R1YRX8"/>
<dbReference type="Gene3D" id="3.30.70.920">
    <property type="match status" value="1"/>
</dbReference>